<dbReference type="PANTHER" id="PTHR39741">
    <property type="entry name" value="F-BOX DOMAIN CONTAINING PROTEIN, EXPRESSED"/>
    <property type="match status" value="1"/>
</dbReference>
<dbReference type="InParanoid" id="K3WL40"/>
<reference evidence="1" key="3">
    <citation type="submission" date="2015-02" db="UniProtKB">
        <authorList>
            <consortium name="EnsemblProtists"/>
        </authorList>
    </citation>
    <scope>IDENTIFICATION</scope>
    <source>
        <strain evidence="1">DAOM BR144</strain>
    </source>
</reference>
<organism evidence="1 2">
    <name type="scientific">Globisporangium ultimum (strain ATCC 200006 / CBS 805.95 / DAOM BR144)</name>
    <name type="common">Pythium ultimum</name>
    <dbReference type="NCBI Taxonomy" id="431595"/>
    <lineage>
        <taxon>Eukaryota</taxon>
        <taxon>Sar</taxon>
        <taxon>Stramenopiles</taxon>
        <taxon>Oomycota</taxon>
        <taxon>Peronosporomycetes</taxon>
        <taxon>Pythiales</taxon>
        <taxon>Pythiaceae</taxon>
        <taxon>Globisporangium</taxon>
    </lineage>
</organism>
<dbReference type="HOGENOM" id="CLU_065279_0_0_1"/>
<dbReference type="Proteomes" id="UP000019132">
    <property type="component" value="Unassembled WGS sequence"/>
</dbReference>
<keyword evidence="2" id="KW-1185">Reference proteome</keyword>
<evidence type="ECO:0000313" key="2">
    <source>
        <dbReference type="Proteomes" id="UP000019132"/>
    </source>
</evidence>
<dbReference type="PANTHER" id="PTHR39741:SF2">
    <property type="entry name" value="F-BOX DOMAIN-CONTAINING PROTEIN"/>
    <property type="match status" value="1"/>
</dbReference>
<protein>
    <recommendedName>
        <fullName evidence="3">F-box domain-containing protein</fullName>
    </recommendedName>
</protein>
<dbReference type="eggNOG" id="ENOG502QRFZ">
    <property type="taxonomic scope" value="Eukaryota"/>
</dbReference>
<dbReference type="EnsemblProtists" id="PYU1_T005682">
    <property type="protein sequence ID" value="PYU1_T005682"/>
    <property type="gene ID" value="PYU1_G005671"/>
</dbReference>
<dbReference type="VEuPathDB" id="FungiDB:PYU1_G005671"/>
<evidence type="ECO:0008006" key="3">
    <source>
        <dbReference type="Google" id="ProtNLM"/>
    </source>
</evidence>
<proteinExistence type="predicted"/>
<reference evidence="2" key="2">
    <citation type="submission" date="2010-04" db="EMBL/GenBank/DDBJ databases">
        <authorList>
            <person name="Buell R."/>
            <person name="Hamilton J."/>
            <person name="Hostetler J."/>
        </authorList>
    </citation>
    <scope>NUCLEOTIDE SEQUENCE [LARGE SCALE GENOMIC DNA]</scope>
    <source>
        <strain evidence="2">DAOM:BR144</strain>
    </source>
</reference>
<accession>K3WL40</accession>
<dbReference type="AlphaFoldDB" id="K3WL40"/>
<reference evidence="2" key="1">
    <citation type="journal article" date="2010" name="Genome Biol.">
        <title>Genome sequence of the necrotrophic plant pathogen Pythium ultimum reveals original pathogenicity mechanisms and effector repertoire.</title>
        <authorList>
            <person name="Levesque C.A."/>
            <person name="Brouwer H."/>
            <person name="Cano L."/>
            <person name="Hamilton J.P."/>
            <person name="Holt C."/>
            <person name="Huitema E."/>
            <person name="Raffaele S."/>
            <person name="Robideau G.P."/>
            <person name="Thines M."/>
            <person name="Win J."/>
            <person name="Zerillo M.M."/>
            <person name="Beakes G.W."/>
            <person name="Boore J.L."/>
            <person name="Busam D."/>
            <person name="Dumas B."/>
            <person name="Ferriera S."/>
            <person name="Fuerstenberg S.I."/>
            <person name="Gachon C.M."/>
            <person name="Gaulin E."/>
            <person name="Govers F."/>
            <person name="Grenville-Briggs L."/>
            <person name="Horner N."/>
            <person name="Hostetler J."/>
            <person name="Jiang R.H."/>
            <person name="Johnson J."/>
            <person name="Krajaejun T."/>
            <person name="Lin H."/>
            <person name="Meijer H.J."/>
            <person name="Moore B."/>
            <person name="Morris P."/>
            <person name="Phuntmart V."/>
            <person name="Puiu D."/>
            <person name="Shetty J."/>
            <person name="Stajich J.E."/>
            <person name="Tripathy S."/>
            <person name="Wawra S."/>
            <person name="van West P."/>
            <person name="Whitty B.R."/>
            <person name="Coutinho P.M."/>
            <person name="Henrissat B."/>
            <person name="Martin F."/>
            <person name="Thomas P.D."/>
            <person name="Tyler B.M."/>
            <person name="De Vries R.P."/>
            <person name="Kamoun S."/>
            <person name="Yandell M."/>
            <person name="Tisserat N."/>
            <person name="Buell C.R."/>
        </authorList>
    </citation>
    <scope>NUCLEOTIDE SEQUENCE</scope>
    <source>
        <strain evidence="2">DAOM:BR144</strain>
    </source>
</reference>
<name>K3WL40_GLOUD</name>
<evidence type="ECO:0000313" key="1">
    <source>
        <dbReference type="EnsemblProtists" id="PYU1_T005682"/>
    </source>
</evidence>
<dbReference type="STRING" id="431595.K3WL40"/>
<sequence>MAPLMDTIALKYENPLVAVLSAATAAVAPMPRSPTTCATTAPPPFKKAHRHFTVQDLPAVVVQLICAFVDHKTLHAVEKTSGELYEIVQQSGYSSADRPSETPINTLSHSKCWSEIRPHLESSALQNPHELHDVAAFGMSLGERIQLKCGCSTGNSCYWSSSASSDKHATDYIDYNLNEPCVVSCVQILPYRVFWHPGSPTYAPEKVYFEFYDASALQPVANQDYDVMADDIGAPFYQSPLYDVQNDMRLQDFVLPRKVVTSNSTVLRVKLVGRHQAQTFELPPWLQRTPEDRLPKYYCCISYVNVLGLHCVPSARGSNEIAPIKEQSIRMANSLVEYVTSYYEGVMGDMRRRGQ</sequence>
<dbReference type="InterPro" id="IPR055336">
    <property type="entry name" value="At4g00755-like"/>
</dbReference>
<dbReference type="EMBL" id="GL376573">
    <property type="status" value="NOT_ANNOTATED_CDS"/>
    <property type="molecule type" value="Genomic_DNA"/>
</dbReference>